<keyword evidence="6 7" id="KW-0472">Membrane</keyword>
<keyword evidence="4 7" id="KW-0732">Signal</keyword>
<accession>A0A5N5TNW3</accession>
<reference evidence="8 9" key="1">
    <citation type="journal article" date="2019" name="PLoS Biol.">
        <title>Sex chromosomes control vertical transmission of feminizing Wolbachia symbionts in an isopod.</title>
        <authorList>
            <person name="Becking T."/>
            <person name="Chebbi M.A."/>
            <person name="Giraud I."/>
            <person name="Moumen B."/>
            <person name="Laverre T."/>
            <person name="Caubet Y."/>
            <person name="Peccoud J."/>
            <person name="Gilbert C."/>
            <person name="Cordaux R."/>
        </authorList>
    </citation>
    <scope>NUCLEOTIDE SEQUENCE [LARGE SCALE GENOMIC DNA]</scope>
    <source>
        <strain evidence="8">ANa2</strain>
        <tissue evidence="8">Whole body excluding digestive tract and cuticle</tissue>
    </source>
</reference>
<evidence type="ECO:0000313" key="9">
    <source>
        <dbReference type="Proteomes" id="UP000326759"/>
    </source>
</evidence>
<feature type="transmembrane region" description="Helical" evidence="7">
    <location>
        <begin position="434"/>
        <end position="461"/>
    </location>
</feature>
<comment type="similarity">
    <text evidence="2 7">Belongs to the nonaspanin (TM9SF) (TC 9.A.2) family.</text>
</comment>
<feature type="transmembrane region" description="Helical" evidence="7">
    <location>
        <begin position="355"/>
        <end position="378"/>
    </location>
</feature>
<comment type="caution">
    <text evidence="8">The sequence shown here is derived from an EMBL/GenBank/DDBJ whole genome shotgun (WGS) entry which is preliminary data.</text>
</comment>
<dbReference type="PANTHER" id="PTHR10766">
    <property type="entry name" value="TRANSMEMBRANE 9 SUPERFAMILY PROTEIN"/>
    <property type="match status" value="1"/>
</dbReference>
<feature type="transmembrane region" description="Helical" evidence="7">
    <location>
        <begin position="473"/>
        <end position="499"/>
    </location>
</feature>
<gene>
    <name evidence="8" type="primary">TM9SF3</name>
    <name evidence="8" type="ORF">Anas_07469</name>
</gene>
<feature type="transmembrane region" description="Helical" evidence="7">
    <location>
        <begin position="281"/>
        <end position="307"/>
    </location>
</feature>
<dbReference type="InterPro" id="IPR004240">
    <property type="entry name" value="EMP70"/>
</dbReference>
<feature type="signal peptide" evidence="7">
    <location>
        <begin position="1"/>
        <end position="20"/>
    </location>
</feature>
<proteinExistence type="inferred from homology"/>
<dbReference type="GO" id="GO:0016020">
    <property type="term" value="C:membrane"/>
    <property type="evidence" value="ECO:0007669"/>
    <property type="project" value="UniProtKB-SubCell"/>
</dbReference>
<dbReference type="AlphaFoldDB" id="A0A5N5TNW3"/>
<sequence length="581" mass="67019">MINVISTLLVISHSILFVSGDEHTHTYTDKEEVVLWMNTVGPYHNRQETYAYFSLPFCIGSKSEISHYHETLGEALQGVELEFSGLEIYFKGNTPKTVYCEATLNEEQLKTFLYAVKNHYWYQMYIDDLPIWGIVGEMDESKNEYYIWTHKKLDIGYNKNQIVDVNLTSEAKVLLKLGAKLPFTYEVNWKPSNIKFEDRFDKYLDPSFFQHRIHWFSIFNSFMMVIFLVGLVSMILMRTLRKDYARYSKDEEMDDMERDLGDEYGWKQVHGDVFRTPSHPLLFSALIGTGYQLILVTFVVISLAIIGELYTERGSLVSIGIFIYAATAPVNGYFGGSLYARMGGKVWIRQMMMSAFLLPALVCGTAFFINFIAIYYHASRAIPFSIMVAVVSICTFIILPLTLVGTVLGRNLAGQPNYPCRINAVPRPIPEKKWFMELFVIIPLGGILPFGSIFIEMYFIFTSFWAYKIYYVYGFMLLVFMILVVVVICVTIVCAYFLLNAEDYRWQWSSFLAAASTAMYVYVYATYYFIFKTKMYGLFQTTFYFGYMALFSITLGIITGTVGYIGTSKFVRKIYSTVKID</sequence>
<dbReference type="OrthoDB" id="1666796at2759"/>
<feature type="transmembrane region" description="Helical" evidence="7">
    <location>
        <begin position="215"/>
        <end position="237"/>
    </location>
</feature>
<evidence type="ECO:0000313" key="8">
    <source>
        <dbReference type="EMBL" id="KAB7507846.1"/>
    </source>
</evidence>
<feature type="transmembrane region" description="Helical" evidence="7">
    <location>
        <begin position="313"/>
        <end position="334"/>
    </location>
</feature>
<feature type="chain" id="PRO_5024510389" description="Transmembrane 9 superfamily member" evidence="7">
    <location>
        <begin position="21"/>
        <end position="581"/>
    </location>
</feature>
<comment type="subcellular location">
    <subcellularLocation>
        <location evidence="1">Membrane</location>
        <topology evidence="1">Multi-pass membrane protein</topology>
    </subcellularLocation>
</comment>
<evidence type="ECO:0000256" key="7">
    <source>
        <dbReference type="RuleBase" id="RU363079"/>
    </source>
</evidence>
<evidence type="ECO:0000256" key="4">
    <source>
        <dbReference type="ARBA" id="ARBA00022729"/>
    </source>
</evidence>
<evidence type="ECO:0000256" key="6">
    <source>
        <dbReference type="ARBA" id="ARBA00023136"/>
    </source>
</evidence>
<keyword evidence="5 7" id="KW-1133">Transmembrane helix</keyword>
<dbReference type="GO" id="GO:0072657">
    <property type="term" value="P:protein localization to membrane"/>
    <property type="evidence" value="ECO:0007669"/>
    <property type="project" value="TreeGrafter"/>
</dbReference>
<keyword evidence="3 7" id="KW-0812">Transmembrane</keyword>
<evidence type="ECO:0000256" key="2">
    <source>
        <dbReference type="ARBA" id="ARBA00005227"/>
    </source>
</evidence>
<evidence type="ECO:0000256" key="5">
    <source>
        <dbReference type="ARBA" id="ARBA00022989"/>
    </source>
</evidence>
<dbReference type="Proteomes" id="UP000326759">
    <property type="component" value="Unassembled WGS sequence"/>
</dbReference>
<feature type="transmembrane region" description="Helical" evidence="7">
    <location>
        <begin position="384"/>
        <end position="413"/>
    </location>
</feature>
<dbReference type="PANTHER" id="PTHR10766:SF41">
    <property type="entry name" value="TRANSMEMBRANE 9 SUPERFAMILY MEMBER 3"/>
    <property type="match status" value="1"/>
</dbReference>
<dbReference type="EMBL" id="SEYY01000185">
    <property type="protein sequence ID" value="KAB7507846.1"/>
    <property type="molecule type" value="Genomic_DNA"/>
</dbReference>
<dbReference type="Pfam" id="PF02990">
    <property type="entry name" value="EMP70"/>
    <property type="match status" value="1"/>
</dbReference>
<evidence type="ECO:0000256" key="1">
    <source>
        <dbReference type="ARBA" id="ARBA00004141"/>
    </source>
</evidence>
<protein>
    <recommendedName>
        <fullName evidence="7">Transmembrane 9 superfamily member</fullName>
    </recommendedName>
</protein>
<feature type="transmembrane region" description="Helical" evidence="7">
    <location>
        <begin position="543"/>
        <end position="565"/>
    </location>
</feature>
<evidence type="ECO:0000256" key="3">
    <source>
        <dbReference type="ARBA" id="ARBA00022692"/>
    </source>
</evidence>
<feature type="transmembrane region" description="Helical" evidence="7">
    <location>
        <begin position="511"/>
        <end position="531"/>
    </location>
</feature>
<keyword evidence="9" id="KW-1185">Reference proteome</keyword>
<organism evidence="8 9">
    <name type="scientific">Armadillidium nasatum</name>
    <dbReference type="NCBI Taxonomy" id="96803"/>
    <lineage>
        <taxon>Eukaryota</taxon>
        <taxon>Metazoa</taxon>
        <taxon>Ecdysozoa</taxon>
        <taxon>Arthropoda</taxon>
        <taxon>Crustacea</taxon>
        <taxon>Multicrustacea</taxon>
        <taxon>Malacostraca</taxon>
        <taxon>Eumalacostraca</taxon>
        <taxon>Peracarida</taxon>
        <taxon>Isopoda</taxon>
        <taxon>Oniscidea</taxon>
        <taxon>Crinocheta</taxon>
        <taxon>Armadillidiidae</taxon>
        <taxon>Armadillidium</taxon>
    </lineage>
</organism>
<name>A0A5N5TNW3_9CRUS</name>